<accession>A0A4V0ZFL9</accession>
<evidence type="ECO:0000313" key="2">
    <source>
        <dbReference type="EMBL" id="QBG34260.1"/>
    </source>
</evidence>
<feature type="region of interest" description="Disordered" evidence="1">
    <location>
        <begin position="70"/>
        <end position="95"/>
    </location>
</feature>
<dbReference type="EMBL" id="CP034759">
    <property type="protein sequence ID" value="QBG34260.1"/>
    <property type="molecule type" value="Genomic_DNA"/>
</dbReference>
<reference evidence="2 3" key="1">
    <citation type="submission" date="2018-12" db="EMBL/GenBank/DDBJ databases">
        <title>Complete genome of Litorilituus sediminis.</title>
        <authorList>
            <person name="Liu A."/>
            <person name="Rong J."/>
        </authorList>
    </citation>
    <scope>NUCLEOTIDE SEQUENCE [LARGE SCALE GENOMIC DNA]</scope>
    <source>
        <strain evidence="2 3">JCM 17549</strain>
    </source>
</reference>
<proteinExistence type="predicted"/>
<evidence type="ECO:0000256" key="1">
    <source>
        <dbReference type="SAM" id="MobiDB-lite"/>
    </source>
</evidence>
<dbReference type="AlphaFoldDB" id="A0A4V0ZFL9"/>
<evidence type="ECO:0000313" key="3">
    <source>
        <dbReference type="Proteomes" id="UP000290244"/>
    </source>
</evidence>
<dbReference type="RefSeq" id="WP_130598296.1">
    <property type="nucleotide sequence ID" value="NZ_CP034759.1"/>
</dbReference>
<protein>
    <submittedName>
        <fullName evidence="2">Uncharacterized protein</fullName>
    </submittedName>
</protein>
<organism evidence="2 3">
    <name type="scientific">Litorilituus sediminis</name>
    <dbReference type="NCBI Taxonomy" id="718192"/>
    <lineage>
        <taxon>Bacteria</taxon>
        <taxon>Pseudomonadati</taxon>
        <taxon>Pseudomonadota</taxon>
        <taxon>Gammaproteobacteria</taxon>
        <taxon>Alteromonadales</taxon>
        <taxon>Colwelliaceae</taxon>
        <taxon>Litorilituus</taxon>
    </lineage>
</organism>
<dbReference type="KEGG" id="lsd:EMK97_00135"/>
<gene>
    <name evidence="2" type="ORF">EMK97_00135</name>
</gene>
<feature type="compositionally biased region" description="Acidic residues" evidence="1">
    <location>
        <begin position="72"/>
        <end position="84"/>
    </location>
</feature>
<feature type="compositionally biased region" description="Basic and acidic residues" evidence="1">
    <location>
        <begin position="85"/>
        <end position="95"/>
    </location>
</feature>
<sequence>MIKQDISNTIKLLDKMASDAKLLEITNLQRAIDDAELSEELKSLIIAQDGSSLSLKLSIDALIKCNIVHTPDEDEDESEGDDESEQTKESVRAFA</sequence>
<keyword evidence="3" id="KW-1185">Reference proteome</keyword>
<dbReference type="Proteomes" id="UP000290244">
    <property type="component" value="Chromosome"/>
</dbReference>
<name>A0A4V0ZFL9_9GAMM</name>